<keyword evidence="6 9" id="KW-0067">ATP-binding</keyword>
<evidence type="ECO:0000256" key="3">
    <source>
        <dbReference type="ARBA" id="ARBA00022692"/>
    </source>
</evidence>
<evidence type="ECO:0000256" key="11">
    <source>
        <dbReference type="SAM" id="Phobius"/>
    </source>
</evidence>
<feature type="binding site" evidence="9">
    <location>
        <begin position="840"/>
        <end position="847"/>
    </location>
    <ligand>
        <name>ATP</name>
        <dbReference type="ChEBI" id="CHEBI:30616"/>
    </ligand>
</feature>
<evidence type="ECO:0000256" key="4">
    <source>
        <dbReference type="ARBA" id="ARBA00022737"/>
    </source>
</evidence>
<evidence type="ECO:0000256" key="7">
    <source>
        <dbReference type="ARBA" id="ARBA00022989"/>
    </source>
</evidence>
<keyword evidence="7 11" id="KW-1133">Transmembrane helix</keyword>
<dbReference type="Proteomes" id="UP000294513">
    <property type="component" value="Unassembled WGS sequence"/>
</dbReference>
<keyword evidence="4" id="KW-0677">Repeat</keyword>
<dbReference type="SUPFAM" id="SSF52540">
    <property type="entry name" value="P-loop containing nucleoside triphosphate hydrolases"/>
    <property type="match status" value="3"/>
</dbReference>
<reference evidence="13 14" key="1">
    <citation type="submission" date="2019-03" db="EMBL/GenBank/DDBJ databases">
        <title>Draft genome sequences of novel Actinobacteria.</title>
        <authorList>
            <person name="Sahin N."/>
            <person name="Ay H."/>
            <person name="Saygin H."/>
        </authorList>
    </citation>
    <scope>NUCLEOTIDE SEQUENCE [LARGE SCALE GENOMIC DNA]</scope>
    <source>
        <strain evidence="13 14">H3C3</strain>
    </source>
</reference>
<dbReference type="SMART" id="SM00382">
    <property type="entry name" value="AAA"/>
    <property type="match status" value="3"/>
</dbReference>
<dbReference type="PANTHER" id="PTHR22683:SF1">
    <property type="entry name" value="TYPE VII SECRETION SYSTEM PROTEIN ESSC"/>
    <property type="match status" value="1"/>
</dbReference>
<feature type="binding site" evidence="9">
    <location>
        <begin position="1131"/>
        <end position="1138"/>
    </location>
    <ligand>
        <name>ATP</name>
        <dbReference type="ChEBI" id="CHEBI:30616"/>
    </ligand>
</feature>
<evidence type="ECO:0000256" key="8">
    <source>
        <dbReference type="ARBA" id="ARBA00023136"/>
    </source>
</evidence>
<dbReference type="InterPro" id="IPR002543">
    <property type="entry name" value="FtsK_dom"/>
</dbReference>
<dbReference type="NCBIfam" id="TIGR03925">
    <property type="entry name" value="T7SS_EccC_b"/>
    <property type="match status" value="1"/>
</dbReference>
<evidence type="ECO:0000259" key="12">
    <source>
        <dbReference type="PROSITE" id="PS50901"/>
    </source>
</evidence>
<keyword evidence="14" id="KW-1185">Reference proteome</keyword>
<dbReference type="GO" id="GO:0005886">
    <property type="term" value="C:plasma membrane"/>
    <property type="evidence" value="ECO:0007669"/>
    <property type="project" value="UniProtKB-SubCell"/>
</dbReference>
<comment type="subcellular location">
    <subcellularLocation>
        <location evidence="1">Cell membrane</location>
        <topology evidence="1">Multi-pass membrane protein</topology>
    </subcellularLocation>
</comment>
<dbReference type="EMBL" id="SMKU01000423">
    <property type="protein sequence ID" value="TDD65036.1"/>
    <property type="molecule type" value="Genomic_DNA"/>
</dbReference>
<dbReference type="OrthoDB" id="9807790at2"/>
<evidence type="ECO:0000256" key="1">
    <source>
        <dbReference type="ARBA" id="ARBA00004651"/>
    </source>
</evidence>
<keyword evidence="8 11" id="KW-0472">Membrane</keyword>
<dbReference type="NCBIfam" id="TIGR03924">
    <property type="entry name" value="T7SS_EccC_a"/>
    <property type="match status" value="1"/>
</dbReference>
<proteinExistence type="predicted"/>
<evidence type="ECO:0000313" key="13">
    <source>
        <dbReference type="EMBL" id="TDD65036.1"/>
    </source>
</evidence>
<feature type="region of interest" description="Disordered" evidence="10">
    <location>
        <begin position="1"/>
        <end position="28"/>
    </location>
</feature>
<dbReference type="InterPro" id="IPR003593">
    <property type="entry name" value="AAA+_ATPase"/>
</dbReference>
<dbReference type="GO" id="GO:0003677">
    <property type="term" value="F:DNA binding"/>
    <property type="evidence" value="ECO:0007669"/>
    <property type="project" value="InterPro"/>
</dbReference>
<dbReference type="Pfam" id="PF01580">
    <property type="entry name" value="FtsK_SpoIIIE"/>
    <property type="match status" value="3"/>
</dbReference>
<evidence type="ECO:0000256" key="5">
    <source>
        <dbReference type="ARBA" id="ARBA00022741"/>
    </source>
</evidence>
<protein>
    <submittedName>
        <fullName evidence="13">Type VII secretion protein EccCa</fullName>
    </submittedName>
</protein>
<evidence type="ECO:0000256" key="9">
    <source>
        <dbReference type="PROSITE-ProRule" id="PRU00289"/>
    </source>
</evidence>
<keyword evidence="3 11" id="KW-0812">Transmembrane</keyword>
<keyword evidence="2" id="KW-1003">Cell membrane</keyword>
<organism evidence="13 14">
    <name type="scientific">Actinomadura rubrisoli</name>
    <dbReference type="NCBI Taxonomy" id="2530368"/>
    <lineage>
        <taxon>Bacteria</taxon>
        <taxon>Bacillati</taxon>
        <taxon>Actinomycetota</taxon>
        <taxon>Actinomycetes</taxon>
        <taxon>Streptosporangiales</taxon>
        <taxon>Thermomonosporaceae</taxon>
        <taxon>Actinomadura</taxon>
    </lineage>
</organism>
<dbReference type="InterPro" id="IPR027417">
    <property type="entry name" value="P-loop_NTPase"/>
</dbReference>
<dbReference type="Gene3D" id="3.40.50.300">
    <property type="entry name" value="P-loop containing nucleotide triphosphate hydrolases"/>
    <property type="match status" value="3"/>
</dbReference>
<dbReference type="PANTHER" id="PTHR22683">
    <property type="entry name" value="SPORULATION PROTEIN RELATED"/>
    <property type="match status" value="1"/>
</dbReference>
<dbReference type="InterPro" id="IPR023836">
    <property type="entry name" value="EccCa-like_Actinobacteria"/>
</dbReference>
<keyword evidence="5 9" id="KW-0547">Nucleotide-binding</keyword>
<feature type="domain" description="FtsK" evidence="12">
    <location>
        <begin position="822"/>
        <end position="1013"/>
    </location>
</feature>
<evidence type="ECO:0000256" key="2">
    <source>
        <dbReference type="ARBA" id="ARBA00022475"/>
    </source>
</evidence>
<dbReference type="GO" id="GO:0005524">
    <property type="term" value="F:ATP binding"/>
    <property type="evidence" value="ECO:0007669"/>
    <property type="project" value="UniProtKB-UniRule"/>
</dbReference>
<dbReference type="PROSITE" id="PS50901">
    <property type="entry name" value="FTSK"/>
    <property type="match status" value="3"/>
</dbReference>
<comment type="caution">
    <text evidence="13">The sequence shown here is derived from an EMBL/GenBank/DDBJ whole genome shotgun (WGS) entry which is preliminary data.</text>
</comment>
<feature type="domain" description="FtsK" evidence="12">
    <location>
        <begin position="1114"/>
        <end position="1294"/>
    </location>
</feature>
<feature type="transmembrane region" description="Helical" evidence="11">
    <location>
        <begin position="41"/>
        <end position="59"/>
    </location>
</feature>
<feature type="transmembrane region" description="Helical" evidence="11">
    <location>
        <begin position="71"/>
        <end position="91"/>
    </location>
</feature>
<name>A0A4R5A2J2_9ACTN</name>
<feature type="domain" description="FtsK" evidence="12">
    <location>
        <begin position="463"/>
        <end position="663"/>
    </location>
</feature>
<gene>
    <name evidence="13" type="primary">eccCa</name>
    <name evidence="13" type="ORF">E1298_41795</name>
</gene>
<dbReference type="InterPro" id="IPR023837">
    <property type="entry name" value="EccCb-like_Actinobacteria"/>
</dbReference>
<evidence type="ECO:0000313" key="14">
    <source>
        <dbReference type="Proteomes" id="UP000294513"/>
    </source>
</evidence>
<accession>A0A4R5A2J2</accession>
<evidence type="ECO:0000256" key="6">
    <source>
        <dbReference type="ARBA" id="ARBA00022840"/>
    </source>
</evidence>
<dbReference type="InterPro" id="IPR050206">
    <property type="entry name" value="FtsK/SpoIIIE/SftA"/>
</dbReference>
<feature type="binding site" evidence="9">
    <location>
        <begin position="486"/>
        <end position="493"/>
    </location>
    <ligand>
        <name>ATP</name>
        <dbReference type="ChEBI" id="CHEBI:30616"/>
    </ligand>
</feature>
<sequence length="1330" mass="144342">MGIVLVRRPERRPPPRLPEGEIMLEPPPEIPETISQGFMNALMYVPMAASGAAMGLMFMGGAGGAGGGNPIMWVASGLFVLSMVGMGFGQMGQGAGERKQRLNGARRDYYRYLDQIRARVRKAARQQREALEWSGPSPRTLWSLAMSHRLWERRPADEDFGQVRIGRGRQRLALELITPETKPIEDLEPMCAGALRRFLRAHSTVPDLPVAVSLPAFARIVVTGDPVAARAMARAMVAQLVTFHTPDDVRLTICASPERMLHWQWAKWLPHCLHPTEHDAAGPVRLTGLSLADLEPLLEDDIKDRPRFSPGIDPQDLPFHVVVMDEGTVTQDSQIGADGIKGVCVIDLSGSVAPTSDATMLRLHVTGDGLEMLERDHTGKDVSSPLGEADWFTPVQAEGLALRLAPLRAGAADEPEQNVLAGNLTLTSLLGLSGPYDIDPRSSWQPRAPRNRLRVPIGIDSDGRSVELDIKESAQGGMGPHGLLIGATGSGKSELLRTLVLALAVTHSSETLNFVLVDFKGGATFLGLERLEHVSAVITNLEEELPLVDRMYDALHGEMIRRQELLRSAGNYASLRDYERAREQGVALAPLPTLFVVLDEFSELLSVKPEFAELFVMMGRLGRSLGVHLLLASQRLEEGKLRGLDSHLSYRIGLRTFSSMESRVVLGVPDAYELPSQPGNGYLKVDVSDMVRFKAAYVSGPVEEEVRSQAPGSRQAAPRQILPYSTTFIPRQTSAQPEPGESASGQESGETLFKAVVDQLAGHGPAAHRIWLPPLDVPPAVNQLLPALTPTAEHGLTAAGWEGRGRLAAVVGIIDRPFEQRRDPFWVDLSAAAGHVGIAGASQTGKSTMLRSLIASLALLHTPEEVQFYCLDFGGGTLSGLSGLPHVGGVANRLNADRVRRTVGEVSTLLERREREFADRGIDSIATYRRLRAAGEFSGDGFGDVFVVVDGWMTLRQEYEQLEEVITDLAARGLGFGVHVVATAGKWSEFRMGIRDVFGTRLELRLGDSYESEIDRRLAENVPQGRPGRGLTRDGLHFLAALPRLDGRGTADDLGDAVTEMVEAVAGAWQGPQAPPVRLLPDVLPAAELAARPEVADAPTAKWRVPIGIDEDTLSPVRLDFTADPHFVVVGDTECGKSNLLRLIAEGIVAAHTPAEAKLIFIDYRRTLLDTADTEHRVGYAASASVAAELVSDLVDALNDRLPPADLSPEQLRNRSWWKGSDVFLVVDDYDLVATANNPLLPLLDLLPQARDIGVHLVLSRTMGGMGRALYDPVIQQLKDMAVPALIMSGSREEGALFGEVRPMPLPPGRGTLSDRRNGARLVQTAALSD</sequence>
<evidence type="ECO:0000256" key="10">
    <source>
        <dbReference type="SAM" id="MobiDB-lite"/>
    </source>
</evidence>